<accession>A0A3B0SS67</accession>
<evidence type="ECO:0000313" key="1">
    <source>
        <dbReference type="EMBL" id="VAW05112.1"/>
    </source>
</evidence>
<dbReference type="AlphaFoldDB" id="A0A3B0SS67"/>
<name>A0A3B0SS67_9ZZZZ</name>
<organism evidence="1">
    <name type="scientific">hydrothermal vent metagenome</name>
    <dbReference type="NCBI Taxonomy" id="652676"/>
    <lineage>
        <taxon>unclassified sequences</taxon>
        <taxon>metagenomes</taxon>
        <taxon>ecological metagenomes</taxon>
    </lineage>
</organism>
<protein>
    <submittedName>
        <fullName evidence="1">Uncharacterized protein</fullName>
    </submittedName>
</protein>
<proteinExistence type="predicted"/>
<gene>
    <name evidence="1" type="ORF">MNBD_ALPHA07-1659</name>
</gene>
<sequence>MIDQDKLTTTQRGKIAELHVATALMAQSAGRLSPFEPISDDHGIDLVVLDKETGRALPNIACRSMERIKRKTLETRRLQHRKLAA</sequence>
<reference evidence="1" key="1">
    <citation type="submission" date="2018-06" db="EMBL/GenBank/DDBJ databases">
        <authorList>
            <person name="Zhirakovskaya E."/>
        </authorList>
    </citation>
    <scope>NUCLEOTIDE SEQUENCE</scope>
</reference>
<dbReference type="EMBL" id="UOEG01000288">
    <property type="protein sequence ID" value="VAW05112.1"/>
    <property type="molecule type" value="Genomic_DNA"/>
</dbReference>